<name>A0ABV6R6P7_9MICO</name>
<comment type="caution">
    <text evidence="2">The sequence shown here is derived from an EMBL/GenBank/DDBJ whole genome shotgun (WGS) entry which is preliminary data.</text>
</comment>
<evidence type="ECO:0000313" key="2">
    <source>
        <dbReference type="EMBL" id="MFC0672650.1"/>
    </source>
</evidence>
<sequence length="325" mass="35032">MTSPTRSARRALPLLAGAAGCVMLLVLVIAGGIGYLVLRPGPGSPAPPSTTASSPSSSAAAAFEVIRPDEENTRSPEELRTVLAANPLTQGRLPATGPCTLPEVAVDSTPEQLQTFLQAGVDCYARSWAPAMSDRNLPWATPRVVVFVWPELPPGHGCDSSEFTQTRPTMCDLDETLYWPVGAGSFARAVIGGELPASDLAGAYLWDIGVQMTRTMAWQSSLVLYMTHLQTAHEDSDPELRDTYRRTNLQLLCVSAASSVQLPEELRPSTTLRARLLDESSWTRGEEPRTLPPSASIRWLRTGLESRGDLSHCNTWTAAGYEISG</sequence>
<proteinExistence type="predicted"/>
<dbReference type="PROSITE" id="PS51257">
    <property type="entry name" value="PROKAR_LIPOPROTEIN"/>
    <property type="match status" value="1"/>
</dbReference>
<feature type="transmembrane region" description="Helical" evidence="1">
    <location>
        <begin position="12"/>
        <end position="38"/>
    </location>
</feature>
<dbReference type="RefSeq" id="WP_376977603.1">
    <property type="nucleotide sequence ID" value="NZ_JBHLSV010000002.1"/>
</dbReference>
<keyword evidence="1" id="KW-0472">Membrane</keyword>
<accession>A0ABV6R6P7</accession>
<organism evidence="2 3">
    <name type="scientific">Brachybacterium hainanense</name>
    <dbReference type="NCBI Taxonomy" id="1541174"/>
    <lineage>
        <taxon>Bacteria</taxon>
        <taxon>Bacillati</taxon>
        <taxon>Actinomycetota</taxon>
        <taxon>Actinomycetes</taxon>
        <taxon>Micrococcales</taxon>
        <taxon>Dermabacteraceae</taxon>
        <taxon>Brachybacterium</taxon>
    </lineage>
</organism>
<protein>
    <submittedName>
        <fullName evidence="2">Uncharacterized protein</fullName>
    </submittedName>
</protein>
<keyword evidence="1" id="KW-1133">Transmembrane helix</keyword>
<reference evidence="2 3" key="1">
    <citation type="submission" date="2024-09" db="EMBL/GenBank/DDBJ databases">
        <authorList>
            <person name="Sun Q."/>
            <person name="Mori K."/>
        </authorList>
    </citation>
    <scope>NUCLEOTIDE SEQUENCE [LARGE SCALE GENOMIC DNA]</scope>
    <source>
        <strain evidence="2 3">CICC 10874</strain>
    </source>
</reference>
<gene>
    <name evidence="2" type="ORF">ACFFF6_01635</name>
</gene>
<evidence type="ECO:0000313" key="3">
    <source>
        <dbReference type="Proteomes" id="UP001589793"/>
    </source>
</evidence>
<keyword evidence="3" id="KW-1185">Reference proteome</keyword>
<keyword evidence="1" id="KW-0812">Transmembrane</keyword>
<dbReference type="Proteomes" id="UP001589793">
    <property type="component" value="Unassembled WGS sequence"/>
</dbReference>
<dbReference type="EMBL" id="JBHLSV010000002">
    <property type="protein sequence ID" value="MFC0672650.1"/>
    <property type="molecule type" value="Genomic_DNA"/>
</dbReference>
<evidence type="ECO:0000256" key="1">
    <source>
        <dbReference type="SAM" id="Phobius"/>
    </source>
</evidence>